<sequence>MTSAPDVPYHLRCPTHCHLHRKGEGKKKQENEGGEDKRKDAGGERNKGASMSEQEDTLALLGPGGEQCLSDPCHRGLQTLSTTHRASCRCCGLTSACLLPPPFPAGARHAEPSPTPSYLFSTTSGDDAV</sequence>
<evidence type="ECO:0000313" key="3">
    <source>
        <dbReference type="Proteomes" id="UP000298327"/>
    </source>
</evidence>
<accession>A0A4Y9Y2Y8</accession>
<dbReference type="EMBL" id="SEOQ01000794">
    <property type="protein sequence ID" value="TFY56844.1"/>
    <property type="molecule type" value="Genomic_DNA"/>
</dbReference>
<gene>
    <name evidence="2" type="ORF">EVG20_g8770</name>
</gene>
<feature type="compositionally biased region" description="Polar residues" evidence="1">
    <location>
        <begin position="116"/>
        <end position="129"/>
    </location>
</feature>
<dbReference type="AlphaFoldDB" id="A0A4Y9Y2Y8"/>
<feature type="compositionally biased region" description="Basic and acidic residues" evidence="1">
    <location>
        <begin position="26"/>
        <end position="47"/>
    </location>
</feature>
<feature type="region of interest" description="Disordered" evidence="1">
    <location>
        <begin position="105"/>
        <end position="129"/>
    </location>
</feature>
<reference evidence="2 3" key="1">
    <citation type="submission" date="2019-02" db="EMBL/GenBank/DDBJ databases">
        <title>Genome sequencing of the rare red list fungi Dentipellis fragilis.</title>
        <authorList>
            <person name="Buettner E."/>
            <person name="Kellner H."/>
        </authorList>
    </citation>
    <scope>NUCLEOTIDE SEQUENCE [LARGE SCALE GENOMIC DNA]</scope>
    <source>
        <strain evidence="2 3">DSM 105465</strain>
    </source>
</reference>
<organism evidence="2 3">
    <name type="scientific">Dentipellis fragilis</name>
    <dbReference type="NCBI Taxonomy" id="205917"/>
    <lineage>
        <taxon>Eukaryota</taxon>
        <taxon>Fungi</taxon>
        <taxon>Dikarya</taxon>
        <taxon>Basidiomycota</taxon>
        <taxon>Agaricomycotina</taxon>
        <taxon>Agaricomycetes</taxon>
        <taxon>Russulales</taxon>
        <taxon>Hericiaceae</taxon>
        <taxon>Dentipellis</taxon>
    </lineage>
</organism>
<protein>
    <submittedName>
        <fullName evidence="2">Uncharacterized protein</fullName>
    </submittedName>
</protein>
<feature type="region of interest" description="Disordered" evidence="1">
    <location>
        <begin position="19"/>
        <end position="63"/>
    </location>
</feature>
<evidence type="ECO:0000313" key="2">
    <source>
        <dbReference type="EMBL" id="TFY56844.1"/>
    </source>
</evidence>
<dbReference type="Proteomes" id="UP000298327">
    <property type="component" value="Unassembled WGS sequence"/>
</dbReference>
<keyword evidence="3" id="KW-1185">Reference proteome</keyword>
<name>A0A4Y9Y2Y8_9AGAM</name>
<comment type="caution">
    <text evidence="2">The sequence shown here is derived from an EMBL/GenBank/DDBJ whole genome shotgun (WGS) entry which is preliminary data.</text>
</comment>
<proteinExistence type="predicted"/>
<evidence type="ECO:0000256" key="1">
    <source>
        <dbReference type="SAM" id="MobiDB-lite"/>
    </source>
</evidence>